<evidence type="ECO:0000313" key="2">
    <source>
        <dbReference type="EMBL" id="SDG30136.1"/>
    </source>
</evidence>
<protein>
    <recommendedName>
        <fullName evidence="4">Cxxc_20_cxxc protein</fullName>
    </recommendedName>
</protein>
<keyword evidence="1" id="KW-0812">Transmembrane</keyword>
<keyword evidence="3" id="KW-1185">Reference proteome</keyword>
<sequence>MKNQKIFCCPACGNELAFKHVIKVADGHGFNCPHCGTSITPQKSKSWKWGYLIGLISVVVPSKVYLEYFQDNIFVALAIGAMCGATAIMGICVYVYRTTIFNIK</sequence>
<organism evidence="2 3">
    <name type="scientific">Dyadobacter soli</name>
    <dbReference type="NCBI Taxonomy" id="659014"/>
    <lineage>
        <taxon>Bacteria</taxon>
        <taxon>Pseudomonadati</taxon>
        <taxon>Bacteroidota</taxon>
        <taxon>Cytophagia</taxon>
        <taxon>Cytophagales</taxon>
        <taxon>Spirosomataceae</taxon>
        <taxon>Dyadobacter</taxon>
    </lineage>
</organism>
<dbReference type="STRING" id="659014.SAMN04487996_11788"/>
<gene>
    <name evidence="2" type="ORF">SAMN04487996_11788</name>
</gene>
<dbReference type="Proteomes" id="UP000198748">
    <property type="component" value="Unassembled WGS sequence"/>
</dbReference>
<dbReference type="EMBL" id="FNAN01000017">
    <property type="protein sequence ID" value="SDG30136.1"/>
    <property type="molecule type" value="Genomic_DNA"/>
</dbReference>
<evidence type="ECO:0008006" key="4">
    <source>
        <dbReference type="Google" id="ProtNLM"/>
    </source>
</evidence>
<evidence type="ECO:0000256" key="1">
    <source>
        <dbReference type="SAM" id="Phobius"/>
    </source>
</evidence>
<keyword evidence="1" id="KW-0472">Membrane</keyword>
<name>A0A1G7T479_9BACT</name>
<proteinExistence type="predicted"/>
<dbReference type="OrthoDB" id="839271at2"/>
<feature type="transmembrane region" description="Helical" evidence="1">
    <location>
        <begin position="49"/>
        <end position="66"/>
    </location>
</feature>
<accession>A0A1G7T479</accession>
<evidence type="ECO:0000313" key="3">
    <source>
        <dbReference type="Proteomes" id="UP000198748"/>
    </source>
</evidence>
<dbReference type="AlphaFoldDB" id="A0A1G7T479"/>
<feature type="transmembrane region" description="Helical" evidence="1">
    <location>
        <begin position="72"/>
        <end position="96"/>
    </location>
</feature>
<keyword evidence="1" id="KW-1133">Transmembrane helix</keyword>
<dbReference type="RefSeq" id="WP_090155887.1">
    <property type="nucleotide sequence ID" value="NZ_FNAN01000017.1"/>
</dbReference>
<reference evidence="3" key="1">
    <citation type="submission" date="2016-10" db="EMBL/GenBank/DDBJ databases">
        <authorList>
            <person name="Varghese N."/>
            <person name="Submissions S."/>
        </authorList>
    </citation>
    <scope>NUCLEOTIDE SEQUENCE [LARGE SCALE GENOMIC DNA]</scope>
    <source>
        <strain evidence="3">DSM 25329</strain>
    </source>
</reference>